<protein>
    <submittedName>
        <fullName evidence="2">Aerotolerance protein BatD</fullName>
    </submittedName>
</protein>
<keyword evidence="1" id="KW-1133">Transmembrane helix</keyword>
<dbReference type="RefSeq" id="WP_166518571.1">
    <property type="nucleotide sequence ID" value="NZ_JAAABJ010000229.1"/>
</dbReference>
<keyword evidence="1" id="KW-0812">Transmembrane</keyword>
<evidence type="ECO:0000313" key="3">
    <source>
        <dbReference type="Proteomes" id="UP000553459"/>
    </source>
</evidence>
<gene>
    <name evidence="2" type="ORF">GNY06_02005</name>
</gene>
<name>A0A845PVS5_9FLAO</name>
<dbReference type="AlphaFoldDB" id="A0A845PVS5"/>
<dbReference type="Proteomes" id="UP000553459">
    <property type="component" value="Unassembled WGS sequence"/>
</dbReference>
<keyword evidence="3" id="KW-1185">Reference proteome</keyword>
<evidence type="ECO:0000313" key="2">
    <source>
        <dbReference type="EMBL" id="NAW50210.1"/>
    </source>
</evidence>
<sequence length="586" mass="67211">MSRMYFYILFLLAGLHVSAQVEMSMYVEDKGPLKIGQEIPIVFMATSKSSSDIQMKLPYFDPKKYDISAPETSREYYLDERKGVELTRFSALVVVRPKVSGVLRIGSALAKVDNVIYKTDTKEIFVKNEKFVENKPQLRSNNEVYIRTHINAQNVYVNEAVMAIVTAYSKNMNSLDNIEEVQFSPARSVRYYKVGDTNGEIDHTADEYSMKMAVYLLFPEISGKTILPPVEAKVVQGGTVSKIKSNRVKLNVKPLPDNAPADFQNAVGQYKAKVSMKTLGDLEINKPISIQVKLSGVGNLKEVQLPKFIESEAYRIYKPKITYNLKTAGDLGFKGDVTADYLVIPKKYGKCTIALEPFSYFDPQFKEYKIENFPDLPIFIQRKEAPLPTPSKEVKTGGDRDQSVAPDVNIPVIAQVDVEHRYFRSHNENISPWLLLVALLLVALFLYFFYKIYNSNKASSPTGKHYSPHFKLTTNVSETEHKLLKEMRVDIPTHLKYLENLISQKDYSKFFIAYSDMQKELEDYTEFHYQTTFLSYLSNHYDADILEKVKNLQSQINIVKFSPLQEESIMQQLFTQIYEVYIKIEE</sequence>
<dbReference type="PANTHER" id="PTHR40940">
    <property type="entry name" value="PROTEIN BATD-RELATED"/>
    <property type="match status" value="1"/>
</dbReference>
<reference evidence="2 3" key="1">
    <citation type="submission" date="2019-11" db="EMBL/GenBank/DDBJ databases">
        <title>Characterization of Elizabethkingia argenteiflava sp. nov., isolated from inner surface of Soybean Pods.</title>
        <authorList>
            <person name="Mo S."/>
        </authorList>
    </citation>
    <scope>NUCLEOTIDE SEQUENCE [LARGE SCALE GENOMIC DNA]</scope>
    <source>
        <strain evidence="2 3">YB22</strain>
    </source>
</reference>
<accession>A0A845PVS5</accession>
<feature type="transmembrane region" description="Helical" evidence="1">
    <location>
        <begin position="430"/>
        <end position="450"/>
    </location>
</feature>
<evidence type="ECO:0000256" key="1">
    <source>
        <dbReference type="SAM" id="Phobius"/>
    </source>
</evidence>
<dbReference type="InterPro" id="IPR025738">
    <property type="entry name" value="BatD"/>
</dbReference>
<keyword evidence="1" id="KW-0472">Membrane</keyword>
<dbReference type="EMBL" id="JAAABJ010000229">
    <property type="protein sequence ID" value="NAW50210.1"/>
    <property type="molecule type" value="Genomic_DNA"/>
</dbReference>
<proteinExistence type="predicted"/>
<comment type="caution">
    <text evidence="2">The sequence shown here is derived from an EMBL/GenBank/DDBJ whole genome shotgun (WGS) entry which is preliminary data.</text>
</comment>
<organism evidence="2 3">
    <name type="scientific">Elizabethkingia argenteiflava</name>
    <dbReference type="NCBI Taxonomy" id="2681556"/>
    <lineage>
        <taxon>Bacteria</taxon>
        <taxon>Pseudomonadati</taxon>
        <taxon>Bacteroidota</taxon>
        <taxon>Flavobacteriia</taxon>
        <taxon>Flavobacteriales</taxon>
        <taxon>Weeksellaceae</taxon>
        <taxon>Elizabethkingia</taxon>
    </lineage>
</organism>
<dbReference type="PANTHER" id="PTHR40940:SF2">
    <property type="entry name" value="BATD"/>
    <property type="match status" value="1"/>
</dbReference>